<name>A0A1W7RFK1_AGKCO</name>
<evidence type="ECO:0000256" key="4">
    <source>
        <dbReference type="PROSITE-ProRule" id="PRU00192"/>
    </source>
</evidence>
<evidence type="ECO:0000256" key="2">
    <source>
        <dbReference type="ARBA" id="ARBA00022443"/>
    </source>
</evidence>
<dbReference type="InterPro" id="IPR004148">
    <property type="entry name" value="BAR_dom"/>
</dbReference>
<evidence type="ECO:0000259" key="8">
    <source>
        <dbReference type="PROSITE" id="PS51021"/>
    </source>
</evidence>
<dbReference type="FunFam" id="1.20.1270.60:FF:000007">
    <property type="entry name" value="Bridging integrator 1, isoform CRA_e"/>
    <property type="match status" value="1"/>
</dbReference>
<evidence type="ECO:0000256" key="6">
    <source>
        <dbReference type="SAM" id="MobiDB-lite"/>
    </source>
</evidence>
<dbReference type="CDD" id="cd12139">
    <property type="entry name" value="SH3_Bin1"/>
    <property type="match status" value="1"/>
</dbReference>
<sequence length="512" mass="56743">MAEMGKGVTAGKIASNMQKKLTRAQEKVLQKLGKADETKDEQFEQCVQNFNKQLAEGSKLQKDLRTYLTSVKAMHEASKRLTECLQEVYEPDWPGRDESNKIGENNDLLWTDFHQKLVDQALLTMDTYLGQFPDIKSRIAKRGRKLVDYDSARHHYESLQTAKKKDEAKIAKAEEELVKAQKVFEEMNIDLQEELPSLWNSRVGFYVNTFQSIAGLEENFHKEMGKLNQNLNDVLVTLEKEHATSTYPVKAQPSDSTKVNKTPSSPPDGTPITSPEIKAVNHEPEPSTLEAPGGGIPKSPSQLRKGPPVPPPPKLTPSKEMKQENIINLFDDNFVPEISVTTPSQHGGLRLLPLPPVRRLKLCVKGLNLGEKPTEATPGEAEGAGKEGTAGAEAAAKPETDSGSASSSLPTVVVETFPATVNGTDENRAVSERSDMPPGFLFKVQAMHDYAATDNDELQLKSGDVVLVIPFENPDEQDEGWLMGVKESDWLQHKAFDQCRGVFPENFTERVQ</sequence>
<organism evidence="9">
    <name type="scientific">Agkistrodon contortrix contortrix</name>
    <name type="common">Southern copperhead</name>
    <dbReference type="NCBI Taxonomy" id="8713"/>
    <lineage>
        <taxon>Eukaryota</taxon>
        <taxon>Metazoa</taxon>
        <taxon>Chordata</taxon>
        <taxon>Craniata</taxon>
        <taxon>Vertebrata</taxon>
        <taxon>Euteleostomi</taxon>
        <taxon>Lepidosauria</taxon>
        <taxon>Squamata</taxon>
        <taxon>Bifurcata</taxon>
        <taxon>Unidentata</taxon>
        <taxon>Episquamata</taxon>
        <taxon>Toxicofera</taxon>
        <taxon>Serpentes</taxon>
        <taxon>Colubroidea</taxon>
        <taxon>Viperidae</taxon>
        <taxon>Crotalinae</taxon>
        <taxon>Agkistrodon</taxon>
    </lineage>
</organism>
<dbReference type="PROSITE" id="PS50002">
    <property type="entry name" value="SH3"/>
    <property type="match status" value="1"/>
</dbReference>
<dbReference type="InterPro" id="IPR036028">
    <property type="entry name" value="SH3-like_dom_sf"/>
</dbReference>
<keyword evidence="3" id="KW-0963">Cytoplasm</keyword>
<evidence type="ECO:0000256" key="5">
    <source>
        <dbReference type="SAM" id="Coils"/>
    </source>
</evidence>
<dbReference type="PRINTS" id="PR00452">
    <property type="entry name" value="SH3DOMAIN"/>
</dbReference>
<evidence type="ECO:0000259" key="7">
    <source>
        <dbReference type="PROSITE" id="PS50002"/>
    </source>
</evidence>
<proteinExistence type="predicted"/>
<dbReference type="GO" id="GO:0008021">
    <property type="term" value="C:synaptic vesicle"/>
    <property type="evidence" value="ECO:0007669"/>
    <property type="project" value="TreeGrafter"/>
</dbReference>
<dbReference type="SMART" id="SM00721">
    <property type="entry name" value="BAR"/>
    <property type="match status" value="1"/>
</dbReference>
<feature type="domain" description="SH3" evidence="7">
    <location>
        <begin position="439"/>
        <end position="512"/>
    </location>
</feature>
<feature type="region of interest" description="Disordered" evidence="6">
    <location>
        <begin position="243"/>
        <end position="319"/>
    </location>
</feature>
<dbReference type="PRINTS" id="PR01253">
    <property type="entry name" value="AMPHIPHYSIN2"/>
</dbReference>
<dbReference type="InterPro" id="IPR001452">
    <property type="entry name" value="SH3_domain"/>
</dbReference>
<dbReference type="GO" id="GO:0030100">
    <property type="term" value="P:regulation of endocytosis"/>
    <property type="evidence" value="ECO:0007669"/>
    <property type="project" value="InterPro"/>
</dbReference>
<dbReference type="AlphaFoldDB" id="A0A1W7RFK1"/>
<evidence type="ECO:0000256" key="3">
    <source>
        <dbReference type="ARBA" id="ARBA00022490"/>
    </source>
</evidence>
<protein>
    <submittedName>
        <fullName evidence="9">Myc box-dependent-interacting protein 1</fullName>
    </submittedName>
</protein>
<dbReference type="CDD" id="cd07611">
    <property type="entry name" value="BAR_Amphiphysin_I_II"/>
    <property type="match status" value="1"/>
</dbReference>
<dbReference type="GO" id="GO:0048156">
    <property type="term" value="F:tau protein binding"/>
    <property type="evidence" value="ECO:0007669"/>
    <property type="project" value="TreeGrafter"/>
</dbReference>
<dbReference type="SMART" id="SM00326">
    <property type="entry name" value="SH3"/>
    <property type="match status" value="1"/>
</dbReference>
<reference evidence="9" key="1">
    <citation type="journal article" date="2015" name="G3 (Bethesda)">
        <title>Post-transcriptional mechanisms contribute little to phenotypic variation in snake venoms.</title>
        <authorList>
            <person name="Rokyta D.R."/>
            <person name="Margres M.J."/>
            <person name="Calvin K."/>
        </authorList>
    </citation>
    <scope>NUCLEOTIDE SEQUENCE</scope>
    <source>
        <strain evidence="9">KW1091</strain>
        <tissue evidence="9">Venom gland</tissue>
    </source>
</reference>
<reference evidence="9" key="2">
    <citation type="submission" date="2017-04" db="EMBL/GenBank/DDBJ databases">
        <title>Venomic assessment of a copperhead snake (Agkistrodon contortrix) produced by parthenogenesis.</title>
        <authorList>
            <person name="Calvete J.J."/>
            <person name="Casewell N."/>
            <person name="Wuster W."/>
            <person name="Rokyta D.R."/>
            <person name="Storey D."/>
            <person name="Smith C.S."/>
            <person name="Schuett G.W."/>
            <person name="Booth W."/>
        </authorList>
    </citation>
    <scope>NUCLEOTIDE SEQUENCE</scope>
    <source>
        <strain evidence="9">KW1091</strain>
        <tissue evidence="9">Venom gland</tissue>
    </source>
</reference>
<dbReference type="PRINTS" id="PR01251">
    <property type="entry name" value="AMPHIPHYSIN"/>
</dbReference>
<dbReference type="InterPro" id="IPR003023">
    <property type="entry name" value="Amphiphysin_2"/>
</dbReference>
<feature type="compositionally biased region" description="Low complexity" evidence="6">
    <location>
        <begin position="375"/>
        <end position="397"/>
    </location>
</feature>
<dbReference type="SUPFAM" id="SSF50044">
    <property type="entry name" value="SH3-domain"/>
    <property type="match status" value="1"/>
</dbReference>
<dbReference type="PANTHER" id="PTHR46514">
    <property type="entry name" value="AMPHIPHYSIN"/>
    <property type="match status" value="1"/>
</dbReference>
<evidence type="ECO:0000313" key="9">
    <source>
        <dbReference type="EMBL" id="JAV49924.1"/>
    </source>
</evidence>
<keyword evidence="5" id="KW-0175">Coiled coil</keyword>
<feature type="domain" description="BAR" evidence="8">
    <location>
        <begin position="28"/>
        <end position="244"/>
    </location>
</feature>
<dbReference type="GO" id="GO:0005543">
    <property type="term" value="F:phospholipid binding"/>
    <property type="evidence" value="ECO:0007669"/>
    <property type="project" value="TreeGrafter"/>
</dbReference>
<dbReference type="FunFam" id="2.30.30.40:FF:000029">
    <property type="entry name" value="myc box-dependent-interacting protein 1 isoform X2"/>
    <property type="match status" value="1"/>
</dbReference>
<dbReference type="InterPro" id="IPR003005">
    <property type="entry name" value="Amphiphysin"/>
</dbReference>
<dbReference type="InterPro" id="IPR035471">
    <property type="entry name" value="Amphiphysin-2_SH3"/>
</dbReference>
<dbReference type="Gene3D" id="2.30.30.40">
    <property type="entry name" value="SH3 Domains"/>
    <property type="match status" value="1"/>
</dbReference>
<dbReference type="InterPro" id="IPR027267">
    <property type="entry name" value="AH/BAR_dom_sf"/>
</dbReference>
<dbReference type="SUPFAM" id="SSF103657">
    <property type="entry name" value="BAR/IMD domain-like"/>
    <property type="match status" value="1"/>
</dbReference>
<feature type="compositionally biased region" description="Polar residues" evidence="6">
    <location>
        <begin position="253"/>
        <end position="263"/>
    </location>
</feature>
<dbReference type="Pfam" id="PF14604">
    <property type="entry name" value="SH3_9"/>
    <property type="match status" value="1"/>
</dbReference>
<comment type="subcellular location">
    <subcellularLocation>
        <location evidence="1">Cytoplasm</location>
    </subcellularLocation>
</comment>
<keyword evidence="2 4" id="KW-0728">SH3 domain</keyword>
<dbReference type="PROSITE" id="PS51021">
    <property type="entry name" value="BAR"/>
    <property type="match status" value="1"/>
</dbReference>
<dbReference type="Gene3D" id="1.20.1270.60">
    <property type="entry name" value="Arfaptin homology (AH) domain/BAR domain"/>
    <property type="match status" value="1"/>
</dbReference>
<feature type="region of interest" description="Disordered" evidence="6">
    <location>
        <begin position="370"/>
        <end position="409"/>
    </location>
</feature>
<evidence type="ECO:0000256" key="1">
    <source>
        <dbReference type="ARBA" id="ARBA00004496"/>
    </source>
</evidence>
<dbReference type="PANTHER" id="PTHR46514:SF4">
    <property type="entry name" value="MYC BOX-DEPENDENT-INTERACTING PROTEIN 1"/>
    <property type="match status" value="1"/>
</dbReference>
<dbReference type="Pfam" id="PF03114">
    <property type="entry name" value="BAR"/>
    <property type="match status" value="1"/>
</dbReference>
<dbReference type="EMBL" id="GDAY02001503">
    <property type="protein sequence ID" value="JAV49924.1"/>
    <property type="molecule type" value="Transcribed_RNA"/>
</dbReference>
<dbReference type="GO" id="GO:0005886">
    <property type="term" value="C:plasma membrane"/>
    <property type="evidence" value="ECO:0007669"/>
    <property type="project" value="TreeGrafter"/>
</dbReference>
<accession>A0A1W7RFK1</accession>
<feature type="coiled-coil region" evidence="5">
    <location>
        <begin position="156"/>
        <end position="190"/>
    </location>
</feature>